<evidence type="ECO:0000256" key="2">
    <source>
        <dbReference type="ARBA" id="ARBA00022485"/>
    </source>
</evidence>
<dbReference type="NCBIfam" id="NF009895">
    <property type="entry name" value="PRK13352.1"/>
    <property type="match status" value="1"/>
</dbReference>
<evidence type="ECO:0000313" key="10">
    <source>
        <dbReference type="EMBL" id="HGB36509.1"/>
    </source>
</evidence>
<evidence type="ECO:0000256" key="6">
    <source>
        <dbReference type="ARBA" id="ARBA00023004"/>
    </source>
</evidence>
<gene>
    <name evidence="10" type="primary">thiC</name>
    <name evidence="10" type="ORF">ENV38_06375</name>
</gene>
<dbReference type="GO" id="GO:0009228">
    <property type="term" value="P:thiamine biosynthetic process"/>
    <property type="evidence" value="ECO:0007669"/>
    <property type="project" value="UniProtKB-UniRule"/>
</dbReference>
<dbReference type="Gene3D" id="6.10.250.620">
    <property type="match status" value="1"/>
</dbReference>
<dbReference type="SFLD" id="SFLDG01114">
    <property type="entry name" value="phosphomethylpyrimidine_syntha"/>
    <property type="match status" value="1"/>
</dbReference>
<dbReference type="SFLD" id="SFLDF00407">
    <property type="entry name" value="phosphomethylpyrimidine_syntha"/>
    <property type="match status" value="1"/>
</dbReference>
<keyword evidence="7" id="KW-0411">Iron-sulfur</keyword>
<evidence type="ECO:0000256" key="7">
    <source>
        <dbReference type="ARBA" id="ARBA00023014"/>
    </source>
</evidence>
<dbReference type="Gene3D" id="3.20.20.540">
    <property type="entry name" value="Radical SAM ThiC family, central domain"/>
    <property type="match status" value="1"/>
</dbReference>
<comment type="caution">
    <text evidence="10">The sequence shown here is derived from an EMBL/GenBank/DDBJ whole genome shotgun (WGS) entry which is preliminary data.</text>
</comment>
<protein>
    <recommendedName>
        <fullName evidence="9">Phosphomethylpyrimidine synthase</fullName>
        <ecNumber evidence="9">4.1.99.17</ecNumber>
    </recommendedName>
</protein>
<keyword evidence="6" id="KW-0408">Iron</keyword>
<name>A0A7V3NVP9_UNCW3</name>
<dbReference type="GO" id="GO:0051539">
    <property type="term" value="F:4 iron, 4 sulfur cluster binding"/>
    <property type="evidence" value="ECO:0007669"/>
    <property type="project" value="UniProtKB-KW"/>
</dbReference>
<keyword evidence="5" id="KW-0862">Zinc</keyword>
<accession>A0A7V3NVP9</accession>
<evidence type="ECO:0000256" key="5">
    <source>
        <dbReference type="ARBA" id="ARBA00022833"/>
    </source>
</evidence>
<dbReference type="InterPro" id="IPR002817">
    <property type="entry name" value="ThiC/BzaA/B"/>
</dbReference>
<keyword evidence="4" id="KW-0479">Metal-binding</keyword>
<organism evidence="10">
    <name type="scientific">candidate division WOR-3 bacterium</name>
    <dbReference type="NCBI Taxonomy" id="2052148"/>
    <lineage>
        <taxon>Bacteria</taxon>
        <taxon>Bacteria division WOR-3</taxon>
    </lineage>
</organism>
<dbReference type="SFLD" id="SFLDS00113">
    <property type="entry name" value="Radical_SAM_Phosphomethylpyrim"/>
    <property type="match status" value="1"/>
</dbReference>
<dbReference type="PANTHER" id="PTHR30557">
    <property type="entry name" value="THIAMINE BIOSYNTHESIS PROTEIN THIC"/>
    <property type="match status" value="1"/>
</dbReference>
<evidence type="ECO:0000256" key="9">
    <source>
        <dbReference type="NCBIfam" id="TIGR00190"/>
    </source>
</evidence>
<comment type="cofactor">
    <cofactor evidence="1">
        <name>[4Fe-4S] cluster</name>
        <dbReference type="ChEBI" id="CHEBI:49883"/>
    </cofactor>
</comment>
<evidence type="ECO:0000256" key="8">
    <source>
        <dbReference type="ARBA" id="ARBA00023239"/>
    </source>
</evidence>
<evidence type="ECO:0000256" key="3">
    <source>
        <dbReference type="ARBA" id="ARBA00022691"/>
    </source>
</evidence>
<dbReference type="PANTHER" id="PTHR30557:SF1">
    <property type="entry name" value="PHOSPHOMETHYLPYRIMIDINE SYNTHASE, CHLOROPLASTIC"/>
    <property type="match status" value="1"/>
</dbReference>
<dbReference type="Pfam" id="PF01964">
    <property type="entry name" value="ThiC_Rad_SAM"/>
    <property type="match status" value="1"/>
</dbReference>
<keyword evidence="2" id="KW-0004">4Fe-4S</keyword>
<dbReference type="EC" id="4.1.99.17" evidence="9"/>
<dbReference type="AlphaFoldDB" id="A0A7V3NVP9"/>
<keyword evidence="8" id="KW-0456">Lyase</keyword>
<dbReference type="EMBL" id="DTGD01000240">
    <property type="protein sequence ID" value="HGB36509.1"/>
    <property type="molecule type" value="Genomic_DNA"/>
</dbReference>
<dbReference type="GO" id="GO:0046872">
    <property type="term" value="F:metal ion binding"/>
    <property type="evidence" value="ECO:0007669"/>
    <property type="project" value="UniProtKB-KW"/>
</dbReference>
<keyword evidence="3" id="KW-0949">S-adenosyl-L-methionine</keyword>
<proteinExistence type="predicted"/>
<dbReference type="InterPro" id="IPR038521">
    <property type="entry name" value="ThiC/Bza_core_dom"/>
</dbReference>
<dbReference type="GO" id="GO:0070284">
    <property type="term" value="F:phosphomethylpyrimidine synthase activity"/>
    <property type="evidence" value="ECO:0007669"/>
    <property type="project" value="UniProtKB-EC"/>
</dbReference>
<evidence type="ECO:0000256" key="4">
    <source>
        <dbReference type="ARBA" id="ARBA00022723"/>
    </source>
</evidence>
<sequence>MGETLIETLRSGKIPEKFVEICKKEKVDPELLAWEVASGTAVVVGYRTGRNPFILSKYTRTKVNANIGTSTKRSSLTEELEKLKAALDAGADAIMDLSLSDDLKIIRKKILENSTVPVGTVPIYEAATQARIKRGAVVRLDVEEIFDIIEQQMEEGVDFMTIHAGVTKELVMELKKHPRLEGIVSRGGAILSAYIKTYNKENPLFENFDRLLKLAKKYDVVLSLGDGMRPGAIKDAGDYFEVGEQKVLGELVLRAREAGVMTIVEGPGHVPLHMVREAVERMKKLNHGAPLYLLGPVVTDIAPGFDHITGAIGGALAAWAGVEFLCYVTPAEHLGLPTVEDVKLGVIAARIAGHAADIAKGIKEADKWDEEMSRARKDLDWDTMMALSIHPETSRRLRLEKSGEGPCTMCGEYCVFLINRD</sequence>
<reference evidence="10" key="1">
    <citation type="journal article" date="2020" name="mSystems">
        <title>Genome- and Community-Level Interaction Insights into Carbon Utilization and Element Cycling Functions of Hydrothermarchaeota in Hydrothermal Sediment.</title>
        <authorList>
            <person name="Zhou Z."/>
            <person name="Liu Y."/>
            <person name="Xu W."/>
            <person name="Pan J."/>
            <person name="Luo Z.H."/>
            <person name="Li M."/>
        </authorList>
    </citation>
    <scope>NUCLEOTIDE SEQUENCE [LARGE SCALE GENOMIC DNA]</scope>
    <source>
        <strain evidence="10">SpSt-754</strain>
    </source>
</reference>
<dbReference type="NCBIfam" id="TIGR00190">
    <property type="entry name" value="thiC"/>
    <property type="match status" value="1"/>
</dbReference>
<evidence type="ECO:0000256" key="1">
    <source>
        <dbReference type="ARBA" id="ARBA00001966"/>
    </source>
</evidence>